<dbReference type="EMBL" id="BMAQ01000020">
    <property type="protein sequence ID" value="GFR38526.1"/>
    <property type="molecule type" value="Genomic_DNA"/>
</dbReference>
<dbReference type="Proteomes" id="UP000654993">
    <property type="component" value="Unassembled WGS sequence"/>
</dbReference>
<dbReference type="PANTHER" id="PTHR42951">
    <property type="entry name" value="METALLO-BETA-LACTAMASE DOMAIN-CONTAINING"/>
    <property type="match status" value="1"/>
</dbReference>
<dbReference type="Pfam" id="PF00753">
    <property type="entry name" value="Lactamase_B"/>
    <property type="match status" value="1"/>
</dbReference>
<evidence type="ECO:0000256" key="2">
    <source>
        <dbReference type="ARBA" id="ARBA00034301"/>
    </source>
</evidence>
<dbReference type="AlphaFoldDB" id="A0A916VGH4"/>
<feature type="domain" description="Metallo-beta-lactamase" evidence="4">
    <location>
        <begin position="20"/>
        <end position="200"/>
    </location>
</feature>
<dbReference type="SUPFAM" id="SSF56281">
    <property type="entry name" value="Metallo-hydrolase/oxidoreductase"/>
    <property type="match status" value="1"/>
</dbReference>
<dbReference type="InterPro" id="IPR036866">
    <property type="entry name" value="RibonucZ/Hydroxyglut_hydro"/>
</dbReference>
<evidence type="ECO:0000256" key="1">
    <source>
        <dbReference type="ARBA" id="ARBA00034221"/>
    </source>
</evidence>
<evidence type="ECO:0000313" key="5">
    <source>
        <dbReference type="EMBL" id="GFR38526.1"/>
    </source>
</evidence>
<comment type="function">
    <text evidence="2">Counteracts the endogenous Pycsar antiviral defense system. Phosphodiesterase that enables metal-dependent hydrolysis of host cyclic nucleotide Pycsar defense signals such as cCMP and cUMP.</text>
</comment>
<keyword evidence="6" id="KW-1185">Reference proteome</keyword>
<gene>
    <name evidence="5" type="primary">yybB</name>
    <name evidence="5" type="ORF">PRECH8_18220</name>
</gene>
<protein>
    <submittedName>
        <fullName evidence="5">Metallo-hydrolase YybB</fullName>
    </submittedName>
</protein>
<reference evidence="5" key="1">
    <citation type="submission" date="2020-08" db="EMBL/GenBank/DDBJ databases">
        <authorList>
            <person name="Uke A."/>
            <person name="Chhe C."/>
            <person name="Baramee S."/>
            <person name="Kosugi A."/>
        </authorList>
    </citation>
    <scope>NUCLEOTIDE SEQUENCE</scope>
    <source>
        <strain evidence="5">DA-C8</strain>
    </source>
</reference>
<dbReference type="InterPro" id="IPR050855">
    <property type="entry name" value="NDM-1-like"/>
</dbReference>
<organism evidence="5 6">
    <name type="scientific">Insulibacter thermoxylanivorax</name>
    <dbReference type="NCBI Taxonomy" id="2749268"/>
    <lineage>
        <taxon>Bacteria</taxon>
        <taxon>Bacillati</taxon>
        <taxon>Bacillota</taxon>
        <taxon>Bacilli</taxon>
        <taxon>Bacillales</taxon>
        <taxon>Paenibacillaceae</taxon>
        <taxon>Insulibacter</taxon>
    </lineage>
</organism>
<dbReference type="SMART" id="SM00849">
    <property type="entry name" value="Lactamase_B"/>
    <property type="match status" value="1"/>
</dbReference>
<sequence>MKVTRVSEHIWSVKLWIIIPIHVWLVREKSGITLVDTGLAMMVKGILNAIEQLQAEPLQRIVLTHGHPDHIGGLQRILHANPVPVYAHRVEIPYIEGELPYRQGKKPVAYMQKGAVQALSEDEHGQLRSIGSLMPFNTPGHSPGHVVFYHEEDQVLLAGDLFTSRNGTLRPALFTSDIEEAVRSSSIVSKLRPARVEVCHGNPLFHAADQIEDYMSKHLKAPKIQTGGQ</sequence>
<accession>A0A916VGH4</accession>
<reference evidence="5" key="2">
    <citation type="journal article" date="2021" name="Data Brief">
        <title>Draft genome sequence data of the facultative, thermophilic, xylanolytic bacterium Paenibacillus sp. strain DA-C8.</title>
        <authorList>
            <person name="Chhe C."/>
            <person name="Uke A."/>
            <person name="Baramee S."/>
            <person name="Ungkulpasvich U."/>
            <person name="Tachaapaikoon C."/>
            <person name="Pason P."/>
            <person name="Waeonukul R."/>
            <person name="Ratanakhanokchai K."/>
            <person name="Kosugi A."/>
        </authorList>
    </citation>
    <scope>NUCLEOTIDE SEQUENCE</scope>
    <source>
        <strain evidence="5">DA-C8</strain>
    </source>
</reference>
<dbReference type="CDD" id="cd07721">
    <property type="entry name" value="yflN-like_MBL-fold"/>
    <property type="match status" value="1"/>
</dbReference>
<evidence type="ECO:0000259" key="4">
    <source>
        <dbReference type="SMART" id="SM00849"/>
    </source>
</evidence>
<dbReference type="RefSeq" id="WP_200966773.1">
    <property type="nucleotide sequence ID" value="NZ_BMAQ01000020.1"/>
</dbReference>
<name>A0A916VGH4_9BACL</name>
<comment type="caution">
    <text evidence="5">The sequence shown here is derived from an EMBL/GenBank/DDBJ whole genome shotgun (WGS) entry which is preliminary data.</text>
</comment>
<proteinExistence type="predicted"/>
<dbReference type="InterPro" id="IPR001279">
    <property type="entry name" value="Metallo-B-lactamas"/>
</dbReference>
<dbReference type="PANTHER" id="PTHR42951:SF17">
    <property type="entry name" value="METALLO-BETA-LACTAMASE DOMAIN-CONTAINING PROTEIN"/>
    <property type="match status" value="1"/>
</dbReference>
<comment type="catalytic activity">
    <reaction evidence="1">
        <text>3',5'-cyclic CMP + H2O = CMP + H(+)</text>
        <dbReference type="Rhea" id="RHEA:72675"/>
        <dbReference type="ChEBI" id="CHEBI:15377"/>
        <dbReference type="ChEBI" id="CHEBI:15378"/>
        <dbReference type="ChEBI" id="CHEBI:58003"/>
        <dbReference type="ChEBI" id="CHEBI:60377"/>
    </reaction>
    <physiologicalReaction direction="left-to-right" evidence="1">
        <dbReference type="Rhea" id="RHEA:72676"/>
    </physiologicalReaction>
</comment>
<dbReference type="Gene3D" id="3.60.15.10">
    <property type="entry name" value="Ribonuclease Z/Hydroxyacylglutathione hydrolase-like"/>
    <property type="match status" value="1"/>
</dbReference>
<comment type="catalytic activity">
    <reaction evidence="3">
        <text>3',5'-cyclic UMP + H2O = UMP + H(+)</text>
        <dbReference type="Rhea" id="RHEA:70575"/>
        <dbReference type="ChEBI" id="CHEBI:15377"/>
        <dbReference type="ChEBI" id="CHEBI:15378"/>
        <dbReference type="ChEBI" id="CHEBI:57865"/>
        <dbReference type="ChEBI" id="CHEBI:184387"/>
    </reaction>
    <physiologicalReaction direction="left-to-right" evidence="3">
        <dbReference type="Rhea" id="RHEA:70576"/>
    </physiologicalReaction>
</comment>
<evidence type="ECO:0000313" key="6">
    <source>
        <dbReference type="Proteomes" id="UP000654993"/>
    </source>
</evidence>
<evidence type="ECO:0000256" key="3">
    <source>
        <dbReference type="ARBA" id="ARBA00048505"/>
    </source>
</evidence>